<protein>
    <recommendedName>
        <fullName evidence="8 10">Phosphate acyltransferase</fullName>
        <ecNumber evidence="8 10">2.3.1.274</ecNumber>
    </recommendedName>
    <alternativeName>
        <fullName evidence="10">Acyl-ACP phosphotransacylase</fullName>
    </alternativeName>
    <alternativeName>
        <fullName evidence="10">Acyl-[acyl-carrier-protein]--phosphate acyltransferase</fullName>
    </alternativeName>
    <alternativeName>
        <fullName evidence="10">Phosphate-acyl-ACP acyltransferase</fullName>
    </alternativeName>
</protein>
<evidence type="ECO:0000256" key="2">
    <source>
        <dbReference type="ARBA" id="ARBA00022490"/>
    </source>
</evidence>
<keyword evidence="6 10" id="KW-0594">Phospholipid biosynthesis</keyword>
<comment type="subunit">
    <text evidence="9 10">Homodimer. Probably interacts with PlsY.</text>
</comment>
<accession>A0A1W1VPF8</accession>
<proteinExistence type="inferred from homology"/>
<dbReference type="Proteomes" id="UP000192569">
    <property type="component" value="Chromosome I"/>
</dbReference>
<comment type="subcellular location">
    <subcellularLocation>
        <location evidence="10">Cytoplasm</location>
    </subcellularLocation>
    <text evidence="10">Associated with the membrane possibly through PlsY.</text>
</comment>
<keyword evidence="7 10" id="KW-1208">Phospholipid metabolism</keyword>
<dbReference type="OrthoDB" id="9806408at2"/>
<dbReference type="NCBIfam" id="TIGR00182">
    <property type="entry name" value="plsX"/>
    <property type="match status" value="1"/>
</dbReference>
<dbReference type="PANTHER" id="PTHR30100:SF1">
    <property type="entry name" value="PHOSPHATE ACYLTRANSFERASE"/>
    <property type="match status" value="1"/>
</dbReference>
<evidence type="ECO:0000256" key="8">
    <source>
        <dbReference type="ARBA" id="ARBA00024069"/>
    </source>
</evidence>
<sequence length="339" mass="36157">MKIAVDAMGGDHAPAAVVRGAVRAAEEGLAEIILVGDASAIERELKALPATKKLEVVHTEQVITNEEPPALALRRKREASIALATRLVKEGRAQAVVSAGSTGAQMAAALLILGRSGNIQRPAIATLLPTLQGPKLLLDAGANVDCRPEHLYEFAHMGSLYASKILGVSEPRVGLVNIGTEAAKGNEVTLAAYQLLKEAEINFVGNVEARDLPRGVADVYVCDGFTGNALLKFGEGLAEAFFIKIQSEVNKSFTARLGAALLLPTLRRLKREVDYAEYGGAPLLGVQGISIICHGSSDERAIYNAIRVAVRCVQERLVESLGLLPRINSERKKVEDWQG</sequence>
<keyword evidence="12" id="KW-1185">Reference proteome</keyword>
<dbReference type="EC" id="2.3.1.274" evidence="8 10"/>
<evidence type="ECO:0000256" key="5">
    <source>
        <dbReference type="ARBA" id="ARBA00023098"/>
    </source>
</evidence>
<dbReference type="InterPro" id="IPR003664">
    <property type="entry name" value="FA_synthesis"/>
</dbReference>
<dbReference type="InterPro" id="IPR012281">
    <property type="entry name" value="Phospholipid_synth_PlsX-like"/>
</dbReference>
<evidence type="ECO:0000256" key="4">
    <source>
        <dbReference type="ARBA" id="ARBA00022679"/>
    </source>
</evidence>
<dbReference type="UniPathway" id="UPA00085"/>
<evidence type="ECO:0000256" key="10">
    <source>
        <dbReference type="HAMAP-Rule" id="MF_00019"/>
    </source>
</evidence>
<comment type="pathway">
    <text evidence="10">Lipid metabolism; phospholipid metabolism.</text>
</comment>
<reference evidence="11 12" key="1">
    <citation type="submission" date="2017-04" db="EMBL/GenBank/DDBJ databases">
        <authorList>
            <person name="Afonso C.L."/>
            <person name="Miller P.J."/>
            <person name="Scott M.A."/>
            <person name="Spackman E."/>
            <person name="Goraichik I."/>
            <person name="Dimitrov K.M."/>
            <person name="Suarez D.L."/>
            <person name="Swayne D.E."/>
        </authorList>
    </citation>
    <scope>NUCLEOTIDE SEQUENCE [LARGE SCALE GENOMIC DNA]</scope>
    <source>
        <strain evidence="11 12">ToBE</strain>
    </source>
</reference>
<comment type="similarity">
    <text evidence="10">Belongs to the PlsX family.</text>
</comment>
<dbReference type="GO" id="GO:0006633">
    <property type="term" value="P:fatty acid biosynthetic process"/>
    <property type="evidence" value="ECO:0007669"/>
    <property type="project" value="UniProtKB-UniRule"/>
</dbReference>
<dbReference type="HAMAP" id="MF_00019">
    <property type="entry name" value="PlsX"/>
    <property type="match status" value="1"/>
</dbReference>
<comment type="catalytic activity">
    <reaction evidence="1 10">
        <text>a fatty acyl-[ACP] + phosphate = an acyl phosphate + holo-[ACP]</text>
        <dbReference type="Rhea" id="RHEA:42292"/>
        <dbReference type="Rhea" id="RHEA-COMP:9685"/>
        <dbReference type="Rhea" id="RHEA-COMP:14125"/>
        <dbReference type="ChEBI" id="CHEBI:43474"/>
        <dbReference type="ChEBI" id="CHEBI:59918"/>
        <dbReference type="ChEBI" id="CHEBI:64479"/>
        <dbReference type="ChEBI" id="CHEBI:138651"/>
        <dbReference type="EC" id="2.3.1.274"/>
    </reaction>
</comment>
<evidence type="ECO:0000313" key="11">
    <source>
        <dbReference type="EMBL" id="SMB94804.1"/>
    </source>
</evidence>
<evidence type="ECO:0000256" key="7">
    <source>
        <dbReference type="ARBA" id="ARBA00023264"/>
    </source>
</evidence>
<dbReference type="Pfam" id="PF02504">
    <property type="entry name" value="FA_synthesis"/>
    <property type="match status" value="1"/>
</dbReference>
<gene>
    <name evidence="10" type="primary">plsX</name>
    <name evidence="11" type="ORF">SAMN00808754_1113</name>
</gene>
<dbReference type="RefSeq" id="WP_084664627.1">
    <property type="nucleotide sequence ID" value="NZ_LT838272.1"/>
</dbReference>
<keyword evidence="3 10" id="KW-0444">Lipid biosynthesis</keyword>
<evidence type="ECO:0000256" key="9">
    <source>
        <dbReference type="ARBA" id="ARBA00046608"/>
    </source>
</evidence>
<evidence type="ECO:0000313" key="12">
    <source>
        <dbReference type="Proteomes" id="UP000192569"/>
    </source>
</evidence>
<dbReference type="GO" id="GO:0008654">
    <property type="term" value="P:phospholipid biosynthetic process"/>
    <property type="evidence" value="ECO:0007669"/>
    <property type="project" value="UniProtKB-KW"/>
</dbReference>
<keyword evidence="11" id="KW-0012">Acyltransferase</keyword>
<evidence type="ECO:0000256" key="6">
    <source>
        <dbReference type="ARBA" id="ARBA00023209"/>
    </source>
</evidence>
<dbReference type="Gene3D" id="3.40.718.10">
    <property type="entry name" value="Isopropylmalate Dehydrogenase"/>
    <property type="match status" value="1"/>
</dbReference>
<comment type="function">
    <text evidence="10">Catalyzes the reversible formation of acyl-phosphate (acyl-PO(4)) from acyl-[acyl-carrier-protein] (acyl-ACP). This enzyme utilizes acyl-ACP as fatty acyl donor, but not acyl-CoA.</text>
</comment>
<keyword evidence="5 10" id="KW-0443">Lipid metabolism</keyword>
<dbReference type="STRING" id="698762.SAMN00808754_1113"/>
<evidence type="ECO:0000256" key="3">
    <source>
        <dbReference type="ARBA" id="ARBA00022516"/>
    </source>
</evidence>
<keyword evidence="4 10" id="KW-0808">Transferase</keyword>
<keyword evidence="2 10" id="KW-0963">Cytoplasm</keyword>
<organism evidence="11 12">
    <name type="scientific">Thermanaeromonas toyohensis ToBE</name>
    <dbReference type="NCBI Taxonomy" id="698762"/>
    <lineage>
        <taxon>Bacteria</taxon>
        <taxon>Bacillati</taxon>
        <taxon>Bacillota</taxon>
        <taxon>Clostridia</taxon>
        <taxon>Neomoorellales</taxon>
        <taxon>Neomoorellaceae</taxon>
        <taxon>Thermanaeromonas</taxon>
    </lineage>
</organism>
<dbReference type="GO" id="GO:0043811">
    <property type="term" value="F:phosphate:acyl-[acyl carrier protein] acyltransferase activity"/>
    <property type="evidence" value="ECO:0007669"/>
    <property type="project" value="UniProtKB-UniRule"/>
</dbReference>
<dbReference type="PIRSF" id="PIRSF002465">
    <property type="entry name" value="Phsphlp_syn_PlsX"/>
    <property type="match status" value="1"/>
</dbReference>
<dbReference type="EMBL" id="LT838272">
    <property type="protein sequence ID" value="SMB94804.1"/>
    <property type="molecule type" value="Genomic_DNA"/>
</dbReference>
<evidence type="ECO:0000256" key="1">
    <source>
        <dbReference type="ARBA" id="ARBA00001232"/>
    </source>
</evidence>
<dbReference type="AlphaFoldDB" id="A0A1W1VPF8"/>
<dbReference type="GO" id="GO:0005737">
    <property type="term" value="C:cytoplasm"/>
    <property type="evidence" value="ECO:0007669"/>
    <property type="project" value="UniProtKB-SubCell"/>
</dbReference>
<dbReference type="PANTHER" id="PTHR30100">
    <property type="entry name" value="FATTY ACID/PHOSPHOLIPID SYNTHESIS PROTEIN PLSX"/>
    <property type="match status" value="1"/>
</dbReference>
<dbReference type="SUPFAM" id="SSF53659">
    <property type="entry name" value="Isocitrate/Isopropylmalate dehydrogenase-like"/>
    <property type="match status" value="1"/>
</dbReference>
<name>A0A1W1VPF8_9FIRM</name>